<dbReference type="SUPFAM" id="SSF117892">
    <property type="entry name" value="Band 7/SPFH domain"/>
    <property type="match status" value="1"/>
</dbReference>
<comment type="caution">
    <text evidence="2">The sequence shown here is derived from an EMBL/GenBank/DDBJ whole genome shotgun (WGS) entry which is preliminary data.</text>
</comment>
<evidence type="ECO:0000313" key="3">
    <source>
        <dbReference type="Proteomes" id="UP000178615"/>
    </source>
</evidence>
<keyword evidence="1" id="KW-1133">Transmembrane helix</keyword>
<organism evidence="2 3">
    <name type="scientific">candidate division WWE3 bacterium RBG_19FT_COMBO_34_6</name>
    <dbReference type="NCBI Taxonomy" id="1802612"/>
    <lineage>
        <taxon>Bacteria</taxon>
        <taxon>Katanobacteria</taxon>
    </lineage>
</organism>
<name>A0A1F4UJI2_UNCKA</name>
<reference evidence="2 3" key="1">
    <citation type="journal article" date="2016" name="Nat. Commun.">
        <title>Thousands of microbial genomes shed light on interconnected biogeochemical processes in an aquifer system.</title>
        <authorList>
            <person name="Anantharaman K."/>
            <person name="Brown C.T."/>
            <person name="Hug L.A."/>
            <person name="Sharon I."/>
            <person name="Castelle C.J."/>
            <person name="Probst A.J."/>
            <person name="Thomas B.C."/>
            <person name="Singh A."/>
            <person name="Wilkins M.J."/>
            <person name="Karaoz U."/>
            <person name="Brodie E.L."/>
            <person name="Williams K.H."/>
            <person name="Hubbard S.S."/>
            <person name="Banfield J.F."/>
        </authorList>
    </citation>
    <scope>NUCLEOTIDE SEQUENCE [LARGE SCALE GENOMIC DNA]</scope>
</reference>
<dbReference type="InterPro" id="IPR036013">
    <property type="entry name" value="Band_7/SPFH_dom_sf"/>
</dbReference>
<sequence>MDRWMSRVVTLVIVVIALVILAVLGSALLGYVLHGVKDNEIAVKLRRSVIISVVGPGVYTDWNPFADIVEVKIEGVPFCAEDAEVLTKDQQRIGVKVCGTAHRPGLEKSDVLQANWSQYRTFYTSDEALVGRTRTENGQLITESFGLMQNIAQQAMKVCVGDRTFAQAVVGTARDEMRQCVDEQMSILAINYGGIEVKNIVVPNIILGPEVQSLLDQITKSKFEVDLARQDTLKAEENGRRQLAEQQATIRVEQGRVQELQRQAAITADLERQALEAQMAVINAEKANDLLIAQRDLEIALAKLEVEKAKALALIAKDTALAQLYSEHPEFLDYLVQLGWANALAQAGAIYIPSGTDPMTIIQPNGQGAQVVIPATPTP</sequence>
<dbReference type="Proteomes" id="UP000178615">
    <property type="component" value="Unassembled WGS sequence"/>
</dbReference>
<dbReference type="AlphaFoldDB" id="A0A1F4UJI2"/>
<evidence type="ECO:0008006" key="4">
    <source>
        <dbReference type="Google" id="ProtNLM"/>
    </source>
</evidence>
<evidence type="ECO:0000313" key="2">
    <source>
        <dbReference type="EMBL" id="OGC45125.1"/>
    </source>
</evidence>
<keyword evidence="1" id="KW-0812">Transmembrane</keyword>
<dbReference type="EMBL" id="MEUV01000051">
    <property type="protein sequence ID" value="OGC45125.1"/>
    <property type="molecule type" value="Genomic_DNA"/>
</dbReference>
<gene>
    <name evidence="2" type="ORF">A2V49_04715</name>
</gene>
<protein>
    <recommendedName>
        <fullName evidence="4">Band 7 domain-containing protein</fullName>
    </recommendedName>
</protein>
<proteinExistence type="predicted"/>
<accession>A0A1F4UJI2</accession>
<evidence type="ECO:0000256" key="1">
    <source>
        <dbReference type="SAM" id="Phobius"/>
    </source>
</evidence>
<feature type="transmembrane region" description="Helical" evidence="1">
    <location>
        <begin position="12"/>
        <end position="33"/>
    </location>
</feature>
<keyword evidence="1" id="KW-0472">Membrane</keyword>